<evidence type="ECO:0000259" key="6">
    <source>
        <dbReference type="PROSITE" id="PS51194"/>
    </source>
</evidence>
<comment type="catalytic activity">
    <reaction evidence="4">
        <text>Couples ATP hydrolysis with the unwinding of duplex DNA by translocating in the 3'-5' direction.</text>
        <dbReference type="EC" id="5.6.2.4"/>
    </reaction>
</comment>
<feature type="domain" description="Helicase C-terminal" evidence="6">
    <location>
        <begin position="176"/>
        <end position="334"/>
    </location>
</feature>
<evidence type="ECO:0000313" key="8">
    <source>
        <dbReference type="Proteomes" id="UP000772434"/>
    </source>
</evidence>
<keyword evidence="7" id="KW-0378">Hydrolase</keyword>
<dbReference type="PANTHER" id="PTHR13710:SF105">
    <property type="entry name" value="ATP-DEPENDENT DNA HELICASE Q1"/>
    <property type="match status" value="1"/>
</dbReference>
<dbReference type="OrthoDB" id="5425465at2759"/>
<sequence>MPPKYPQSLDEGRLDKAEKIICEIFDVPGLRELQQLAGRNILQGKTTVYDVPTGGGKTLAFWYPLAYGLDSKDDISVSQKVVLVVEALEKRGIPALAVNNKRGSGKMEDTFEIDEGGRIRVKYRAIFVSPETAVSTPFHEKVGLPLDSARIAVSNAKYNITLSVRILQHPNSTYADLFTLFPTEPDTEFPQTLIYVNHCKEAEEIQDFFRRHCPLQMPADSIEFYHRFLTDKRKTEIAEGLRSGHLRCVIATDALGMGMDFLGIKCVILWHEPLTFLSLVQKIGRGVRQLSDLGEAILFLTKASYTKHLTALESERDEEEDGNGQGSLNITAETGVDRIAVIDQEDLEPDTVQHGKKKQAQSALEACDRNCLWLSTYSLGRVFQQQWQNLALHPT</sequence>
<dbReference type="GO" id="GO:0005737">
    <property type="term" value="C:cytoplasm"/>
    <property type="evidence" value="ECO:0007669"/>
    <property type="project" value="TreeGrafter"/>
</dbReference>
<keyword evidence="3" id="KW-0413">Isomerase</keyword>
<dbReference type="AlphaFoldDB" id="A0A9P5PI83"/>
<evidence type="ECO:0000313" key="7">
    <source>
        <dbReference type="EMBL" id="KAF9064358.1"/>
    </source>
</evidence>
<comment type="caution">
    <text evidence="7">The sequence shown here is derived from an EMBL/GenBank/DDBJ whole genome shotgun (WGS) entry which is preliminary data.</text>
</comment>
<gene>
    <name evidence="7" type="ORF">BDP27DRAFT_1367263</name>
</gene>
<dbReference type="GO" id="GO:0005694">
    <property type="term" value="C:chromosome"/>
    <property type="evidence" value="ECO:0007669"/>
    <property type="project" value="TreeGrafter"/>
</dbReference>
<dbReference type="Proteomes" id="UP000772434">
    <property type="component" value="Unassembled WGS sequence"/>
</dbReference>
<dbReference type="PROSITE" id="PS51194">
    <property type="entry name" value="HELICASE_CTER"/>
    <property type="match status" value="1"/>
</dbReference>
<evidence type="ECO:0000256" key="5">
    <source>
        <dbReference type="ARBA" id="ARBA00034808"/>
    </source>
</evidence>
<dbReference type="SUPFAM" id="SSF52540">
    <property type="entry name" value="P-loop containing nucleoside triphosphate hydrolases"/>
    <property type="match status" value="2"/>
</dbReference>
<dbReference type="GO" id="GO:0016787">
    <property type="term" value="F:hydrolase activity"/>
    <property type="evidence" value="ECO:0007669"/>
    <property type="project" value="UniProtKB-KW"/>
</dbReference>
<dbReference type="InterPro" id="IPR027417">
    <property type="entry name" value="P-loop_NTPase"/>
</dbReference>
<accession>A0A9P5PI83</accession>
<comment type="similarity">
    <text evidence="1">Belongs to the helicase family. RecQ subfamily.</text>
</comment>
<dbReference type="SMART" id="SM00490">
    <property type="entry name" value="HELICc"/>
    <property type="match status" value="1"/>
</dbReference>
<dbReference type="EC" id="5.6.2.4" evidence="5"/>
<dbReference type="PANTHER" id="PTHR13710">
    <property type="entry name" value="DNA HELICASE RECQ FAMILY MEMBER"/>
    <property type="match status" value="1"/>
</dbReference>
<dbReference type="Pfam" id="PF00271">
    <property type="entry name" value="Helicase_C"/>
    <property type="match status" value="1"/>
</dbReference>
<dbReference type="EMBL" id="JADNRY010000125">
    <property type="protein sequence ID" value="KAF9064358.1"/>
    <property type="molecule type" value="Genomic_DNA"/>
</dbReference>
<organism evidence="7 8">
    <name type="scientific">Rhodocollybia butyracea</name>
    <dbReference type="NCBI Taxonomy" id="206335"/>
    <lineage>
        <taxon>Eukaryota</taxon>
        <taxon>Fungi</taxon>
        <taxon>Dikarya</taxon>
        <taxon>Basidiomycota</taxon>
        <taxon>Agaricomycotina</taxon>
        <taxon>Agaricomycetes</taxon>
        <taxon>Agaricomycetidae</taxon>
        <taxon>Agaricales</taxon>
        <taxon>Marasmiineae</taxon>
        <taxon>Omphalotaceae</taxon>
        <taxon>Rhodocollybia</taxon>
    </lineage>
</organism>
<dbReference type="GO" id="GO:0003677">
    <property type="term" value="F:DNA binding"/>
    <property type="evidence" value="ECO:0007669"/>
    <property type="project" value="UniProtKB-KW"/>
</dbReference>
<evidence type="ECO:0000256" key="4">
    <source>
        <dbReference type="ARBA" id="ARBA00034617"/>
    </source>
</evidence>
<keyword evidence="2" id="KW-0238">DNA-binding</keyword>
<evidence type="ECO:0000256" key="1">
    <source>
        <dbReference type="ARBA" id="ARBA00005446"/>
    </source>
</evidence>
<evidence type="ECO:0000256" key="2">
    <source>
        <dbReference type="ARBA" id="ARBA00023125"/>
    </source>
</evidence>
<keyword evidence="8" id="KW-1185">Reference proteome</keyword>
<proteinExistence type="inferred from homology"/>
<protein>
    <recommendedName>
        <fullName evidence="5">DNA 3'-5' helicase</fullName>
        <ecNumber evidence="5">5.6.2.4</ecNumber>
    </recommendedName>
</protein>
<dbReference type="GO" id="GO:0043138">
    <property type="term" value="F:3'-5' DNA helicase activity"/>
    <property type="evidence" value="ECO:0007669"/>
    <property type="project" value="UniProtKB-EC"/>
</dbReference>
<reference evidence="7" key="1">
    <citation type="submission" date="2020-11" db="EMBL/GenBank/DDBJ databases">
        <authorList>
            <consortium name="DOE Joint Genome Institute"/>
            <person name="Ahrendt S."/>
            <person name="Riley R."/>
            <person name="Andreopoulos W."/>
            <person name="Labutti K."/>
            <person name="Pangilinan J."/>
            <person name="Ruiz-Duenas F.J."/>
            <person name="Barrasa J.M."/>
            <person name="Sanchez-Garcia M."/>
            <person name="Camarero S."/>
            <person name="Miyauchi S."/>
            <person name="Serrano A."/>
            <person name="Linde D."/>
            <person name="Babiker R."/>
            <person name="Drula E."/>
            <person name="Ayuso-Fernandez I."/>
            <person name="Pacheco R."/>
            <person name="Padilla G."/>
            <person name="Ferreira P."/>
            <person name="Barriuso J."/>
            <person name="Kellner H."/>
            <person name="Castanera R."/>
            <person name="Alfaro M."/>
            <person name="Ramirez L."/>
            <person name="Pisabarro A.G."/>
            <person name="Kuo A."/>
            <person name="Tritt A."/>
            <person name="Lipzen A."/>
            <person name="He G."/>
            <person name="Yan M."/>
            <person name="Ng V."/>
            <person name="Cullen D."/>
            <person name="Martin F."/>
            <person name="Rosso M.-N."/>
            <person name="Henrissat B."/>
            <person name="Hibbett D."/>
            <person name="Martinez A.T."/>
            <person name="Grigoriev I.V."/>
        </authorList>
    </citation>
    <scope>NUCLEOTIDE SEQUENCE</scope>
    <source>
        <strain evidence="7">AH 40177</strain>
    </source>
</reference>
<dbReference type="GO" id="GO:0009378">
    <property type="term" value="F:four-way junction helicase activity"/>
    <property type="evidence" value="ECO:0007669"/>
    <property type="project" value="TreeGrafter"/>
</dbReference>
<evidence type="ECO:0000256" key="3">
    <source>
        <dbReference type="ARBA" id="ARBA00023235"/>
    </source>
</evidence>
<dbReference type="GO" id="GO:0000724">
    <property type="term" value="P:double-strand break repair via homologous recombination"/>
    <property type="evidence" value="ECO:0007669"/>
    <property type="project" value="TreeGrafter"/>
</dbReference>
<dbReference type="Gene3D" id="3.40.50.300">
    <property type="entry name" value="P-loop containing nucleotide triphosphate hydrolases"/>
    <property type="match status" value="2"/>
</dbReference>
<name>A0A9P5PI83_9AGAR</name>
<dbReference type="InterPro" id="IPR001650">
    <property type="entry name" value="Helicase_C-like"/>
</dbReference>